<gene>
    <name evidence="1" type="ORF">EYF80_024852</name>
</gene>
<evidence type="ECO:0000313" key="2">
    <source>
        <dbReference type="Proteomes" id="UP000314294"/>
    </source>
</evidence>
<evidence type="ECO:0000313" key="1">
    <source>
        <dbReference type="EMBL" id="TNN64968.1"/>
    </source>
</evidence>
<proteinExistence type="predicted"/>
<dbReference type="Proteomes" id="UP000314294">
    <property type="component" value="Unassembled WGS sequence"/>
</dbReference>
<accession>A0A4Z2HGG1</accession>
<reference evidence="1 2" key="1">
    <citation type="submission" date="2019-03" db="EMBL/GenBank/DDBJ databases">
        <title>First draft genome of Liparis tanakae, snailfish: a comprehensive survey of snailfish specific genes.</title>
        <authorList>
            <person name="Kim W."/>
            <person name="Song I."/>
            <person name="Jeong J.-H."/>
            <person name="Kim D."/>
            <person name="Kim S."/>
            <person name="Ryu S."/>
            <person name="Song J.Y."/>
            <person name="Lee S.K."/>
        </authorList>
    </citation>
    <scope>NUCLEOTIDE SEQUENCE [LARGE SCALE GENOMIC DNA]</scope>
    <source>
        <tissue evidence="1">Muscle</tissue>
    </source>
</reference>
<dbReference type="EMBL" id="SRLO01000243">
    <property type="protein sequence ID" value="TNN64968.1"/>
    <property type="molecule type" value="Genomic_DNA"/>
</dbReference>
<dbReference type="AlphaFoldDB" id="A0A4Z2HGG1"/>
<name>A0A4Z2HGG1_9TELE</name>
<organism evidence="1 2">
    <name type="scientific">Liparis tanakae</name>
    <name type="common">Tanaka's snailfish</name>
    <dbReference type="NCBI Taxonomy" id="230148"/>
    <lineage>
        <taxon>Eukaryota</taxon>
        <taxon>Metazoa</taxon>
        <taxon>Chordata</taxon>
        <taxon>Craniata</taxon>
        <taxon>Vertebrata</taxon>
        <taxon>Euteleostomi</taxon>
        <taxon>Actinopterygii</taxon>
        <taxon>Neopterygii</taxon>
        <taxon>Teleostei</taxon>
        <taxon>Neoteleostei</taxon>
        <taxon>Acanthomorphata</taxon>
        <taxon>Eupercaria</taxon>
        <taxon>Perciformes</taxon>
        <taxon>Cottioidei</taxon>
        <taxon>Cottales</taxon>
        <taxon>Liparidae</taxon>
        <taxon>Liparis</taxon>
    </lineage>
</organism>
<sequence length="140" mass="15813">MKHGEEVGELQLLKETEAKHESAKGKLKSHRYTEFLKGELKSHRYTEFLKGEMKSHGYTSPSRERGHLKRLFPDQQLALQLHAEEQVLAALRLDAEAVLPLVQKSAIRGMIFLKLSAPGLPAMKKKLLAPSERASARHSH</sequence>
<keyword evidence="2" id="KW-1185">Reference proteome</keyword>
<comment type="caution">
    <text evidence="1">The sequence shown here is derived from an EMBL/GenBank/DDBJ whole genome shotgun (WGS) entry which is preliminary data.</text>
</comment>
<protein>
    <submittedName>
        <fullName evidence="1">Uncharacterized protein</fullName>
    </submittedName>
</protein>